<gene>
    <name evidence="2" type="ORF">EIP91_001332</name>
</gene>
<feature type="compositionally biased region" description="Basic residues" evidence="1">
    <location>
        <begin position="1"/>
        <end position="10"/>
    </location>
</feature>
<evidence type="ECO:0000256" key="1">
    <source>
        <dbReference type="SAM" id="MobiDB-lite"/>
    </source>
</evidence>
<dbReference type="Proteomes" id="UP000292702">
    <property type="component" value="Unassembled WGS sequence"/>
</dbReference>
<evidence type="ECO:0000313" key="3">
    <source>
        <dbReference type="Proteomes" id="UP000292702"/>
    </source>
</evidence>
<proteinExistence type="predicted"/>
<comment type="caution">
    <text evidence="2">The sequence shown here is derived from an EMBL/GenBank/DDBJ whole genome shotgun (WGS) entry which is preliminary data.</text>
</comment>
<sequence>MFFHIGKKKHASSEVTSSDIPQQHKWQGVKQRAMMRFRPRLVRRNSTHLTKSNSYPIIASEDRAFADNSVARINPDDLRPWTQARHASWPTISEQVTGQLPVSERDISKLFRRNTLDTVSSGKQCIETPDDNDESVSDVRLGEIHPEHTPEVVSSVADTSFTVGSSSGVVPDIQISSPGYNRHYSTPRAPPPTPWDTHFNGKFDDYVAQKGF</sequence>
<dbReference type="AlphaFoldDB" id="A0A4R0RH20"/>
<organism evidence="2 3">
    <name type="scientific">Steccherinum ochraceum</name>
    <dbReference type="NCBI Taxonomy" id="92696"/>
    <lineage>
        <taxon>Eukaryota</taxon>
        <taxon>Fungi</taxon>
        <taxon>Dikarya</taxon>
        <taxon>Basidiomycota</taxon>
        <taxon>Agaricomycotina</taxon>
        <taxon>Agaricomycetes</taxon>
        <taxon>Polyporales</taxon>
        <taxon>Steccherinaceae</taxon>
        <taxon>Steccherinum</taxon>
    </lineage>
</organism>
<name>A0A4R0RH20_9APHY</name>
<feature type="compositionally biased region" description="Polar residues" evidence="1">
    <location>
        <begin position="13"/>
        <end position="25"/>
    </location>
</feature>
<evidence type="ECO:0000313" key="2">
    <source>
        <dbReference type="EMBL" id="TCD66452.1"/>
    </source>
</evidence>
<accession>A0A4R0RH20</accession>
<protein>
    <submittedName>
        <fullName evidence="2">Uncharacterized protein</fullName>
    </submittedName>
</protein>
<keyword evidence="3" id="KW-1185">Reference proteome</keyword>
<feature type="region of interest" description="Disordered" evidence="1">
    <location>
        <begin position="1"/>
        <end position="30"/>
    </location>
</feature>
<reference evidence="2 3" key="1">
    <citation type="submission" date="2018-11" db="EMBL/GenBank/DDBJ databases">
        <title>Genome assembly of Steccherinum ochraceum LE-BIN_3174, the white-rot fungus of the Steccherinaceae family (The Residual Polyporoid clade, Polyporales, Basidiomycota).</title>
        <authorList>
            <person name="Fedorova T.V."/>
            <person name="Glazunova O.A."/>
            <person name="Landesman E.O."/>
            <person name="Moiseenko K.V."/>
            <person name="Psurtseva N.V."/>
            <person name="Savinova O.S."/>
            <person name="Shakhova N.V."/>
            <person name="Tyazhelova T.V."/>
            <person name="Vasina D.V."/>
        </authorList>
    </citation>
    <scope>NUCLEOTIDE SEQUENCE [LARGE SCALE GENOMIC DNA]</scope>
    <source>
        <strain evidence="2 3">LE-BIN_3174</strain>
    </source>
</reference>
<dbReference type="OrthoDB" id="10567557at2759"/>
<dbReference type="EMBL" id="RWJN01000134">
    <property type="protein sequence ID" value="TCD66452.1"/>
    <property type="molecule type" value="Genomic_DNA"/>
</dbReference>